<dbReference type="GO" id="GO:0005634">
    <property type="term" value="C:nucleus"/>
    <property type="evidence" value="ECO:0007669"/>
    <property type="project" value="InterPro"/>
</dbReference>
<dbReference type="EC" id="3.1.4.1" evidence="8"/>
<keyword evidence="1" id="KW-0479">Metal-binding</keyword>
<dbReference type="SUPFAM" id="SSF49879">
    <property type="entry name" value="SMAD/FHA domain"/>
    <property type="match status" value="1"/>
</dbReference>
<feature type="binding site" evidence="4">
    <location>
        <position position="928"/>
    </location>
    <ligand>
        <name>substrate</name>
    </ligand>
</feature>
<evidence type="ECO:0000256" key="4">
    <source>
        <dbReference type="PIRSR" id="PIRSR610347-2"/>
    </source>
</evidence>
<dbReference type="PANTHER" id="PTHR12415">
    <property type="entry name" value="TYROSYL-DNA PHOSPHODIESTERASE 1"/>
    <property type="match status" value="1"/>
</dbReference>
<dbReference type="Pfam" id="PF06087">
    <property type="entry name" value="Tyr-DNA_phospho"/>
    <property type="match status" value="2"/>
</dbReference>
<feature type="active site" description="Proton donor/acceptor" evidence="3">
    <location>
        <position position="926"/>
    </location>
</feature>
<dbReference type="Pfam" id="PF00498">
    <property type="entry name" value="FHA"/>
    <property type="match status" value="1"/>
</dbReference>
<organism evidence="8 9">
    <name type="scientific">Rosa chinensis</name>
    <name type="common">China rose</name>
    <dbReference type="NCBI Taxonomy" id="74649"/>
    <lineage>
        <taxon>Eukaryota</taxon>
        <taxon>Viridiplantae</taxon>
        <taxon>Streptophyta</taxon>
        <taxon>Embryophyta</taxon>
        <taxon>Tracheophyta</taxon>
        <taxon>Spermatophyta</taxon>
        <taxon>Magnoliopsida</taxon>
        <taxon>eudicotyledons</taxon>
        <taxon>Gunneridae</taxon>
        <taxon>Pentapetalae</taxon>
        <taxon>rosids</taxon>
        <taxon>fabids</taxon>
        <taxon>Rosales</taxon>
        <taxon>Rosaceae</taxon>
        <taxon>Rosoideae</taxon>
        <taxon>Rosoideae incertae sedis</taxon>
        <taxon>Rosa</taxon>
    </lineage>
</organism>
<dbReference type="AlphaFoldDB" id="A0A2P6P4F8"/>
<sequence>MKDSSPYSHDSNPSIKNKRVRTHSSLIPCKKPRTPRPLGEPTTTAALLELKHLDVPLTSSATDSPVNFIRLHPDRPYTIGRSPRRCDFVFADRRVGSRHCQVFYDFLNRKLCVVDGALVSISQFKSRSGGGVGRASLNGVFVNGIRVRGGEAVELSDGDQVSFACSTGNCCSNPVRIGFVIHKIVFEEMYVSDNSQGSVIVSNPKGCKRIFASRADGASSSLFTRASFLLSECRRILRSDDPISYIRTRCRYSFGNGFSIDNVIRAPSSDISRSGVKRKGSMLCETSQICCNVKSKVQSTSVMQHCDRVVSSESNSDLAAVCVQGDDLDMQDDEVQVPSDTRVADGNFGTSSFNLRSTDNLPHVGDFVKDKTCSKNVGLQPGKNFYLNRLAFEDQSSSSRHSVISLPELLHPVQSISQIFIATFTSDILWFLSTCEIPSHLPVTVACHNTERCWSSSTENRTSAPYPEFPNLVVVHPPFPEAIAFGEDLKRHGIGCHHPKLFVLQRDDNIRVIITSANLVPTQWNAVTNTIWWQDFPRRSAPDYSSLFTQFSGREVNQDSKSDFVSYLAGFIATLLTDIPSQAQWIVELAKYDFGGAMGHLVASVPGIHSYKTPYIMESRHYACAERGPSGSSGMKFLGSVEASVVGLSYLFHNATDANGAKLKKLASFLRKSCENAKDLSIILTRNTNIPADANAVSIHVSNPIEFSEGDRVQLGFLPRNIAKWVSPLWDIGMFRFSGYVCPKEALGAALGGNNKKVRLILHVLEGPKFQDISKMMQPQHVIALCSLVAAIERCTGLWRLQEVLGQYKWPESLDSEFVYGASSIGSINAKFLAEFSAAAGKKSFQFDSEESDPEWGCWNARHESKDPSIRIIFPTIERVKNARCGIFPSKRVLCFSEKTWQRLRTVDILHDAIPYPCDRVGHPMHTKVARRRFQSRTDASSCGWVYCGSHNFSAAAWGRSISTPSGLKTNGRGNDNSSLDQMLHICNYELGIIFTFPQTETDSSAYQKSTNLDDIVLPFVVPAPKYKRGDRPATTLAMWQALSELSEKEREKHRQEEMEAEAMEEILDEDEVVEATDYVDKEKEDEKAYAEILWSQSSQSC</sequence>
<evidence type="ECO:0000256" key="1">
    <source>
        <dbReference type="ARBA" id="ARBA00022723"/>
    </source>
</evidence>
<evidence type="ECO:0000256" key="3">
    <source>
        <dbReference type="PIRSR" id="PIRSR610347-1"/>
    </source>
</evidence>
<dbReference type="GO" id="GO:0004528">
    <property type="term" value="F:phosphodiesterase I activity"/>
    <property type="evidence" value="ECO:0007669"/>
    <property type="project" value="UniProtKB-EC"/>
</dbReference>
<dbReference type="Pfam" id="PF08797">
    <property type="entry name" value="HIRAN"/>
    <property type="match status" value="1"/>
</dbReference>
<protein>
    <submittedName>
        <fullName evidence="8">Putative phosphodiesterase I</fullName>
        <ecNumber evidence="8">3.1.4.1</ecNumber>
    </submittedName>
</protein>
<name>A0A2P6P4F8_ROSCH</name>
<dbReference type="PROSITE" id="PS50006">
    <property type="entry name" value="FHA_DOMAIN"/>
    <property type="match status" value="1"/>
</dbReference>
<dbReference type="GO" id="GO:0003676">
    <property type="term" value="F:nucleic acid binding"/>
    <property type="evidence" value="ECO:0007669"/>
    <property type="project" value="InterPro"/>
</dbReference>
<dbReference type="CDD" id="cd09123">
    <property type="entry name" value="PLDc_Tdp1_2"/>
    <property type="match status" value="1"/>
</dbReference>
<dbReference type="Gramene" id="PRQ16808">
    <property type="protein sequence ID" value="PRQ16808"/>
    <property type="gene ID" value="RchiOBHm_Chr7g0188231"/>
</dbReference>
<dbReference type="OMA" id="WTTNHEL"/>
<feature type="region of interest" description="Disordered" evidence="6">
    <location>
        <begin position="1"/>
        <end position="40"/>
    </location>
</feature>
<dbReference type="GO" id="GO:0008270">
    <property type="term" value="F:zinc ion binding"/>
    <property type="evidence" value="ECO:0007669"/>
    <property type="project" value="InterPro"/>
</dbReference>
<comment type="caution">
    <text evidence="8">The sequence shown here is derived from an EMBL/GenBank/DDBJ whole genome shotgun (WGS) entry which is preliminary data.</text>
</comment>
<dbReference type="Gene3D" id="2.60.200.20">
    <property type="match status" value="1"/>
</dbReference>
<feature type="active site" description="Nucleophile" evidence="3">
    <location>
        <position position="498"/>
    </location>
</feature>
<dbReference type="CDD" id="cd00060">
    <property type="entry name" value="FHA"/>
    <property type="match status" value="1"/>
</dbReference>
<dbReference type="STRING" id="74649.A0A2P6P4F8"/>
<dbReference type="SUPFAM" id="SSF56024">
    <property type="entry name" value="Phospholipase D/nuclease"/>
    <property type="match status" value="2"/>
</dbReference>
<proteinExistence type="predicted"/>
<dbReference type="CDD" id="cd09122">
    <property type="entry name" value="PLDc_Tdp1_1"/>
    <property type="match status" value="1"/>
</dbReference>
<feature type="domain" description="FHA" evidence="7">
    <location>
        <begin position="77"/>
        <end position="147"/>
    </location>
</feature>
<feature type="site" description="Interaction with DNA" evidence="5">
    <location>
        <position position="954"/>
    </location>
</feature>
<gene>
    <name evidence="8" type="ORF">RchiOBHm_Chr7g0188231</name>
</gene>
<evidence type="ECO:0000259" key="7">
    <source>
        <dbReference type="PROSITE" id="PS50006"/>
    </source>
</evidence>
<keyword evidence="9" id="KW-1185">Reference proteome</keyword>
<evidence type="ECO:0000256" key="6">
    <source>
        <dbReference type="SAM" id="MobiDB-lite"/>
    </source>
</evidence>
<dbReference type="EMBL" id="PDCK01000045">
    <property type="protein sequence ID" value="PRQ16808.1"/>
    <property type="molecule type" value="Genomic_DNA"/>
</dbReference>
<dbReference type="PANTHER" id="PTHR12415:SF3">
    <property type="entry name" value="OS04G0403400 PROTEIN"/>
    <property type="match status" value="1"/>
</dbReference>
<evidence type="ECO:0000313" key="8">
    <source>
        <dbReference type="EMBL" id="PRQ16808.1"/>
    </source>
</evidence>
<keyword evidence="2 8" id="KW-0378">Hydrolase</keyword>
<reference evidence="8 9" key="1">
    <citation type="journal article" date="2018" name="Nat. Genet.">
        <title>The Rosa genome provides new insights in the design of modern roses.</title>
        <authorList>
            <person name="Bendahmane M."/>
        </authorList>
    </citation>
    <scope>NUCLEOTIDE SEQUENCE [LARGE SCALE GENOMIC DNA]</scope>
    <source>
        <strain evidence="9">cv. Old Blush</strain>
    </source>
</reference>
<accession>A0A2P6P4F8</accession>
<feature type="compositionally biased region" description="Polar residues" evidence="6">
    <location>
        <begin position="1"/>
        <end position="15"/>
    </location>
</feature>
<evidence type="ECO:0000313" key="9">
    <source>
        <dbReference type="Proteomes" id="UP000238479"/>
    </source>
</evidence>
<dbReference type="GO" id="GO:0006281">
    <property type="term" value="P:DNA repair"/>
    <property type="evidence" value="ECO:0007669"/>
    <property type="project" value="InterPro"/>
</dbReference>
<dbReference type="SMART" id="SM00240">
    <property type="entry name" value="FHA"/>
    <property type="match status" value="1"/>
</dbReference>
<dbReference type="GO" id="GO:0016818">
    <property type="term" value="F:hydrolase activity, acting on acid anhydrides, in phosphorus-containing anhydrides"/>
    <property type="evidence" value="ECO:0007669"/>
    <property type="project" value="InterPro"/>
</dbReference>
<dbReference type="InterPro" id="IPR000253">
    <property type="entry name" value="FHA_dom"/>
</dbReference>
<dbReference type="InterPro" id="IPR014905">
    <property type="entry name" value="HIRAN"/>
</dbReference>
<dbReference type="Gene3D" id="3.30.70.2330">
    <property type="match status" value="1"/>
</dbReference>
<dbReference type="InterPro" id="IPR010347">
    <property type="entry name" value="Tdp1"/>
</dbReference>
<dbReference type="Gene3D" id="3.30.870.10">
    <property type="entry name" value="Endonuclease Chain A"/>
    <property type="match status" value="2"/>
</dbReference>
<evidence type="ECO:0000256" key="2">
    <source>
        <dbReference type="ARBA" id="ARBA00022801"/>
    </source>
</evidence>
<dbReference type="InterPro" id="IPR008984">
    <property type="entry name" value="SMAD_FHA_dom_sf"/>
</dbReference>
<feature type="binding site" evidence="4">
    <location>
        <position position="500"/>
    </location>
    <ligand>
        <name>substrate</name>
    </ligand>
</feature>
<evidence type="ECO:0000256" key="5">
    <source>
        <dbReference type="PIRSR" id="PIRSR610347-3"/>
    </source>
</evidence>
<dbReference type="Proteomes" id="UP000238479">
    <property type="component" value="Chromosome 7"/>
</dbReference>